<dbReference type="RefSeq" id="WP_189461998.1">
    <property type="nucleotide sequence ID" value="NZ_BMYO01000009.1"/>
</dbReference>
<dbReference type="SUPFAM" id="SSF51261">
    <property type="entry name" value="Duplicated hybrid motif"/>
    <property type="match status" value="1"/>
</dbReference>
<evidence type="ECO:0000259" key="2">
    <source>
        <dbReference type="Pfam" id="PF01551"/>
    </source>
</evidence>
<gene>
    <name evidence="3" type="ORF">GCM10007350_32850</name>
</gene>
<evidence type="ECO:0000256" key="1">
    <source>
        <dbReference type="SAM" id="Phobius"/>
    </source>
</evidence>
<evidence type="ECO:0000313" key="3">
    <source>
        <dbReference type="EMBL" id="GHD68120.1"/>
    </source>
</evidence>
<feature type="transmembrane region" description="Helical" evidence="1">
    <location>
        <begin position="20"/>
        <end position="43"/>
    </location>
</feature>
<feature type="domain" description="M23ase beta-sheet core" evidence="2">
    <location>
        <begin position="181"/>
        <end position="275"/>
    </location>
</feature>
<keyword evidence="1" id="KW-0472">Membrane</keyword>
<keyword evidence="1" id="KW-1133">Transmembrane helix</keyword>
<dbReference type="InterPro" id="IPR016047">
    <property type="entry name" value="M23ase_b-sheet_dom"/>
</dbReference>
<reference evidence="4" key="1">
    <citation type="journal article" date="2019" name="Int. J. Syst. Evol. Microbiol.">
        <title>The Global Catalogue of Microorganisms (GCM) 10K type strain sequencing project: providing services to taxonomists for standard genome sequencing and annotation.</title>
        <authorList>
            <consortium name="The Broad Institute Genomics Platform"/>
            <consortium name="The Broad Institute Genome Sequencing Center for Infectious Disease"/>
            <person name="Wu L."/>
            <person name="Ma J."/>
        </authorList>
    </citation>
    <scope>NUCLEOTIDE SEQUENCE [LARGE SCALE GENOMIC DNA]</scope>
    <source>
        <strain evidence="4">KCTC 23701</strain>
    </source>
</reference>
<dbReference type="InterPro" id="IPR050570">
    <property type="entry name" value="Cell_wall_metabolism_enzyme"/>
</dbReference>
<dbReference type="Proteomes" id="UP000604737">
    <property type="component" value="Unassembled WGS sequence"/>
</dbReference>
<keyword evidence="1" id="KW-0812">Transmembrane</keyword>
<dbReference type="Gene3D" id="2.70.70.10">
    <property type="entry name" value="Glucose Permease (Domain IIA)"/>
    <property type="match status" value="1"/>
</dbReference>
<evidence type="ECO:0000313" key="4">
    <source>
        <dbReference type="Proteomes" id="UP000604737"/>
    </source>
</evidence>
<accession>A0ABQ3H373</accession>
<protein>
    <submittedName>
        <fullName evidence="3">Peptidase M23</fullName>
    </submittedName>
</protein>
<proteinExistence type="predicted"/>
<comment type="caution">
    <text evidence="3">The sequence shown here is derived from an EMBL/GenBank/DDBJ whole genome shotgun (WGS) entry which is preliminary data.</text>
</comment>
<organism evidence="3 4">
    <name type="scientific">Jeongeupia chitinilytica</name>
    <dbReference type="NCBI Taxonomy" id="1041641"/>
    <lineage>
        <taxon>Bacteria</taxon>
        <taxon>Pseudomonadati</taxon>
        <taxon>Pseudomonadota</taxon>
        <taxon>Betaproteobacteria</taxon>
        <taxon>Neisseriales</taxon>
        <taxon>Chitinibacteraceae</taxon>
        <taxon>Jeongeupia</taxon>
    </lineage>
</organism>
<name>A0ABQ3H373_9NEIS</name>
<dbReference type="PANTHER" id="PTHR21666">
    <property type="entry name" value="PEPTIDASE-RELATED"/>
    <property type="match status" value="1"/>
</dbReference>
<dbReference type="PANTHER" id="PTHR21666:SF270">
    <property type="entry name" value="MUREIN HYDROLASE ACTIVATOR ENVC"/>
    <property type="match status" value="1"/>
</dbReference>
<keyword evidence="4" id="KW-1185">Reference proteome</keyword>
<sequence length="294" mass="30974">MNIILVSSRFARAISLGPAAMVLTLLGMLGLGLAAGAGMTLLARSERIEPRWPLARPVHANVDALAVRLGELQAKLTRLDGLAKQLGSRTGIDVSPFLSDKPAPRGGLAQSGRALDAGELARLLGDSDTRADAYLDQFSLAQLRLAAPAGDTLPTRAPMESGLQSSSFGWRLDPFTGRQTFHEGIDFVGPIGTPIRAAAAGKVAYAAAHPQYGNMVELDHGYGLTSRYAHASRLLVQPGDSVTAGQTIALLGSTGRSTGPHLHFEIRYKQIAQNPLRFVSTTQDVLASSTASSD</sequence>
<dbReference type="InterPro" id="IPR011055">
    <property type="entry name" value="Dup_hybrid_motif"/>
</dbReference>
<dbReference type="EMBL" id="BMYO01000009">
    <property type="protein sequence ID" value="GHD68120.1"/>
    <property type="molecule type" value="Genomic_DNA"/>
</dbReference>
<dbReference type="CDD" id="cd12797">
    <property type="entry name" value="M23_peptidase"/>
    <property type="match status" value="1"/>
</dbReference>
<dbReference type="Pfam" id="PF01551">
    <property type="entry name" value="Peptidase_M23"/>
    <property type="match status" value="1"/>
</dbReference>